<name>A0A7D5HEG4_9PSED</name>
<evidence type="ECO:0000313" key="2">
    <source>
        <dbReference type="EMBL" id="QKZ05470.1"/>
    </source>
</evidence>
<organism evidence="2 3">
    <name type="scientific">Pseudomonas eucalypticola</name>
    <dbReference type="NCBI Taxonomy" id="2599595"/>
    <lineage>
        <taxon>Bacteria</taxon>
        <taxon>Pseudomonadati</taxon>
        <taxon>Pseudomonadota</taxon>
        <taxon>Gammaproteobacteria</taxon>
        <taxon>Pseudomonadales</taxon>
        <taxon>Pseudomonadaceae</taxon>
        <taxon>Pseudomonas</taxon>
    </lineage>
</organism>
<evidence type="ECO:0000313" key="3">
    <source>
        <dbReference type="Proteomes" id="UP000509568"/>
    </source>
</evidence>
<evidence type="ECO:0000256" key="1">
    <source>
        <dbReference type="SAM" id="Phobius"/>
    </source>
</evidence>
<keyword evidence="1" id="KW-0812">Transmembrane</keyword>
<feature type="transmembrane region" description="Helical" evidence="1">
    <location>
        <begin position="77"/>
        <end position="95"/>
    </location>
</feature>
<keyword evidence="1" id="KW-0472">Membrane</keyword>
<keyword evidence="3" id="KW-1185">Reference proteome</keyword>
<keyword evidence="1" id="KW-1133">Transmembrane helix</keyword>
<dbReference type="AlphaFoldDB" id="A0A7D5HEG4"/>
<accession>A0A7D5HEG4</accession>
<dbReference type="RefSeq" id="WP_158157275.1">
    <property type="nucleotide sequence ID" value="NZ_CP056030.1"/>
</dbReference>
<reference evidence="2 3" key="1">
    <citation type="submission" date="2020-06" db="EMBL/GenBank/DDBJ databases">
        <title>Pseudomonas eucalypticola sp. nov., an endophyte of Eucalyptus dunnii leaves with biocontrol ability of eucalyptus leaf blight.</title>
        <authorList>
            <person name="Liu Y."/>
            <person name="Song Z."/>
            <person name="Zeng H."/>
            <person name="Lu M."/>
            <person name="Wang X."/>
            <person name="Lian X."/>
            <person name="Zhang Q."/>
        </authorList>
    </citation>
    <scope>NUCLEOTIDE SEQUENCE [LARGE SCALE GENOMIC DNA]</scope>
    <source>
        <strain evidence="2 3">NP-1</strain>
    </source>
</reference>
<dbReference type="KEGG" id="pez:HWQ56_17365"/>
<gene>
    <name evidence="2" type="ORF">HWQ56_17365</name>
</gene>
<dbReference type="Proteomes" id="UP000509568">
    <property type="component" value="Chromosome"/>
</dbReference>
<proteinExistence type="predicted"/>
<sequence length="125" mass="13624">MTLARTHRSLIAWMLFAFILCNGLACSLCHGQMLGAFSQPTQVEHAMAHADMPGMDDMGKMNMAPTALKSMDNACSFAATVALALIFFITLGWLIRRVRAALAPSLGQRRPPPRYLIPALQPQAP</sequence>
<protein>
    <submittedName>
        <fullName evidence="2">DUF2946 domain-containing protein</fullName>
    </submittedName>
</protein>
<dbReference type="EMBL" id="CP056030">
    <property type="protein sequence ID" value="QKZ05470.1"/>
    <property type="molecule type" value="Genomic_DNA"/>
</dbReference>